<dbReference type="GO" id="GO:0003735">
    <property type="term" value="F:structural constituent of ribosome"/>
    <property type="evidence" value="ECO:0007669"/>
    <property type="project" value="InterPro"/>
</dbReference>
<feature type="region of interest" description="Disordered" evidence="23">
    <location>
        <begin position="1005"/>
        <end position="1077"/>
    </location>
</feature>
<feature type="region of interest" description="Disordered" evidence="23">
    <location>
        <begin position="2105"/>
        <end position="2169"/>
    </location>
</feature>
<evidence type="ECO:0000256" key="10">
    <source>
        <dbReference type="ARBA" id="ARBA00022679"/>
    </source>
</evidence>
<dbReference type="Pfam" id="PF01775">
    <property type="entry name" value="Ribosomal_L18A"/>
    <property type="match status" value="1"/>
</dbReference>
<dbReference type="Pfam" id="PF03094">
    <property type="entry name" value="Mlo"/>
    <property type="match status" value="2"/>
</dbReference>
<feature type="domain" description="Protein kinase" evidence="25">
    <location>
        <begin position="757"/>
        <end position="1010"/>
    </location>
</feature>
<dbReference type="InterPro" id="IPR001245">
    <property type="entry name" value="Ser-Thr/Tyr_kinase_cat_dom"/>
</dbReference>
<feature type="transmembrane region" description="Helical" evidence="24">
    <location>
        <begin position="1489"/>
        <end position="1509"/>
    </location>
</feature>
<evidence type="ECO:0000313" key="27">
    <source>
        <dbReference type="Proteomes" id="UP000239649"/>
    </source>
</evidence>
<feature type="region of interest" description="Disordered" evidence="23">
    <location>
        <begin position="1943"/>
        <end position="1993"/>
    </location>
</feature>
<keyword evidence="13 22" id="KW-0547">Nucleotide-binding</keyword>
<sequence>MVQGGYKYHQYQVVGRHVPTEKDAEPTLYRMKLWATDPVRAKSKFWYFLRKLRKVKKANGQIIACNEIFERNPTTVKNFGIWVRYQSRTGYHNAYKEYRDTTLNGAVEQLYQEMGSRHRVRAPCIQIIRTATVAASHTKRAATQQMHDSKISFPLTRKMARPTSRKFKTTFKATDQQRLLTQKDAIPNWDDYAAANAVAGWVADNSVPVCTWTGVTCNEEGRIEVLRLECPTCPLKATGSISGNLSAILPLKTLNLQQQQLGGTLPAEFGGNTSFPSLINLLLQQNQITGTIPSSWGVPGSFQNMNLLTLHFNNVTGPLPEPESWPVLQIMRIQNNQLSGTLPATWPQSMPNLRILSAHENQLQGDLPAEWAPDDAFPLLEELYLQENKLKGNLPTGDIAIKFRRLRIVDLSYNNFAGTLAPSWGLPDAAPELELLKLRSIGLNGTLPVSWGAPEHGLRKMRQLWLDGNDLSGTIPESWTDLKNLSHLFIKPGNDRLCGPVPVDLPFQLCDASGNTECNVTAKLDGPTCSPWNPLPTPDPASDDGSNTAAIVGGVVGGVVGGAVLAVAAVLLLRRRRRAKQRMSPFIAEASTTLDPAPDDMCGFSKVLGNLEGGALGPDKEPSGPWHSRMLHHVSHLFTRAGSASTQPSTQPPPSPLSDGANGGAPAAPAAAGAAAAAAHPPEKLPSGGAVATRGSSLLSYQNDSVLLSSCNGFLAVEPVLSGRPRPSGDDFLEAGIPHISDWEIQPEEIEYMKRADGSDWELGCGGFGKVYKAMRNGAQPVAVKVLNSGADNRYMAMQEFKKEIAILKACRDPNVVAFLGASLREDCAMLVTEYCEGGNLARNIVARKVNWYRRGRKIAIDIAKGLVFLHSRRIVHLDIKSPNVLLSRDGTAKVADVGLAKIIAQEYSAVTGTVGTLAWSSPEMLLGARCTEKSDIYSYGVVLWEIATGQTPIRGQLRDVKVPEECPEELRKLMLDCLEQNPRRRPSAQQLIERLCRIPVSPQEHVPALPPQQMRPESPAEAAAAAAAKAHAAAAQAQATAAASEHASEHAAGAQDARQQDDAAPPAPVGVPGSPQAPVSAFAAAAATAAEATPRTASNAGELLSKPSASLSPLPGAFTGRVIAPATSLPSPFGNKQQSSSSFAEAQLPAWSSSDDLGSTEASRTASATTPAGGGVRSGLGGAARHAARGRWSVGGGGGSCERPSCRYGMAQFTGPSISELPGWRIGLIFILFCVIAVGFDYGSVALDQYLKRRRKRALRHVVRRLQAELLVLGLLSLLLIVFEPYLLQACISCQGDDCKWDCAATEPPPGDSSGGGGGDGRRRLQLLGVLDDSGSSSSSRGGRQLLASKAGNELSCMQAEETCGIGSEPFWSQLALVQAHVLLFVIAAVHILYACVSMLLCFWKLRRWRRFEEYAMQNDLRPLSSRFLPRPCDNPVTHALRCAGMMLADSVTADVYHGLRRLFIERLDVERSFNFHGFVVESMEEEFASIVGVHAVLWLFVLLWIMLPTQSWVMVWMSGLAVIAAVVVAIKLQSIITLLAQDAYELYGNRSEDKPPAGMLQSMKHRLSPAPSLQGVKQHLQRLSPFSGVGRAGASNEGILAAGSGGRASPHPGGSQRGAQRGPQAPPQKQASPQQAQQAQQQQQVAAAVRLSSPDGSSSEEECDSQVVSAAAGLVQDGASPQDATAVAAAASAAAQHEAKAQAASVVGRGSQGVAAAAGDGRVAAAVVAPAPAPGLAGAHARLVKPSQMQEQLETDIGVELDIDLEAQAHPGLAARLAGDAARGAHPRSSVFRRCCPWLVPHLPGHKKRTAARAHAAVRRSESFSESYRGPDAASLFWGGRPQVMLQIIRAVYFWNSLGIASAIFSVWQDVTWDWHRYGGWVVIGIMIGVELLLWLFLSLMVLPVYALTTAAGSHSAASVIQHALKKQVKPDLARALQRMSRGMHDGPPPADGGAHAAPQQEQQGVAAAASRTPSPRPGPGGPPRLSRHSAPVPGVLVRLSPTLLFFPPAAGSELQLSSFGSPLGGSALQAAGSADVEPLSTPDHSSEAGEASEGSEGVEVDADAMVAAAETAALPRSPKSEAHLSLTRLMGAMYKRQLRRHLEQASTRRALHRAATSRPPPQADESWRGGHSGADGAALAPSPSPDLPAAARGAATHGATARFAEPSPLATLQGAAGEAWREGAATETCPPAVGTAWLPDLLQQLSGGQAGAGGVGAPAGGAGRQANGAANGGSGASVASPSESRPSLAQVRSLFAEGAAGNGTTA</sequence>
<feature type="transmembrane region" description="Helical" evidence="24">
    <location>
        <begin position="1383"/>
        <end position="1405"/>
    </location>
</feature>
<evidence type="ECO:0000256" key="16">
    <source>
        <dbReference type="ARBA" id="ARBA00022840"/>
    </source>
</evidence>
<dbReference type="Pfam" id="PF08263">
    <property type="entry name" value="LRRNT_2"/>
    <property type="match status" value="1"/>
</dbReference>
<dbReference type="FunFam" id="3.10.20.10:FF:000002">
    <property type="entry name" value="60S ribosomal protein L18a"/>
    <property type="match status" value="1"/>
</dbReference>
<comment type="subcellular location">
    <subcellularLocation>
        <location evidence="3">Cell membrane</location>
    </subcellularLocation>
    <subcellularLocation>
        <location evidence="4">Cytoplasm</location>
        <location evidence="4">Cytoskeleton</location>
        <location evidence="4">Cilium axoneme</location>
    </subcellularLocation>
    <subcellularLocation>
        <location evidence="1">Membrane</location>
        <topology evidence="1">Multi-pass membrane protein</topology>
    </subcellularLocation>
    <subcellularLocation>
        <location evidence="2">Membrane</location>
        <topology evidence="2">Single-pass membrane protein</topology>
    </subcellularLocation>
</comment>
<feature type="region of interest" description="Disordered" evidence="23">
    <location>
        <begin position="641"/>
        <end position="690"/>
    </location>
</feature>
<keyword evidence="20" id="KW-0568">Pathogenesis-related protein</keyword>
<dbReference type="PROSITE" id="PS00107">
    <property type="entry name" value="PROTEIN_KINASE_ATP"/>
    <property type="match status" value="1"/>
</dbReference>
<keyword evidence="17" id="KW-0689">Ribosomal protein</keyword>
<dbReference type="Gene3D" id="1.10.510.10">
    <property type="entry name" value="Transferase(Phosphotransferase) domain 1"/>
    <property type="match status" value="1"/>
</dbReference>
<dbReference type="OrthoDB" id="513182at2759"/>
<dbReference type="GO" id="GO:0006952">
    <property type="term" value="P:defense response"/>
    <property type="evidence" value="ECO:0007669"/>
    <property type="project" value="UniProtKB-KW"/>
</dbReference>
<evidence type="ECO:0000256" key="15">
    <source>
        <dbReference type="ARBA" id="ARBA00022821"/>
    </source>
</evidence>
<dbReference type="InterPro" id="IPR000719">
    <property type="entry name" value="Prot_kinase_dom"/>
</dbReference>
<comment type="similarity">
    <text evidence="6">Belongs to the protein kinase superfamily. Ser/Thr protein kinase family.</text>
</comment>
<dbReference type="HAMAP" id="MF_00273">
    <property type="entry name" value="Ribosomal_eL20"/>
    <property type="match status" value="1"/>
</dbReference>
<comment type="similarity">
    <text evidence="7">Belongs to the eukaryotic ribosomal protein eL20 family.</text>
</comment>
<dbReference type="PANTHER" id="PTHR48053:SF164">
    <property type="entry name" value="LEUCINE-RICH REPEAT-CONTAINING N-TERMINAL PLANT-TYPE DOMAIN-CONTAINING PROTEIN"/>
    <property type="match status" value="1"/>
</dbReference>
<keyword evidence="12" id="KW-0732">Signal</keyword>
<feature type="region of interest" description="Disordered" evidence="23">
    <location>
        <begin position="2030"/>
        <end position="2061"/>
    </location>
</feature>
<evidence type="ECO:0000256" key="17">
    <source>
        <dbReference type="ARBA" id="ARBA00022980"/>
    </source>
</evidence>
<evidence type="ECO:0000256" key="21">
    <source>
        <dbReference type="ARBA" id="ARBA00023274"/>
    </source>
</evidence>
<evidence type="ECO:0000256" key="6">
    <source>
        <dbReference type="ARBA" id="ARBA00008684"/>
    </source>
</evidence>
<dbReference type="InterPro" id="IPR051716">
    <property type="entry name" value="Plant_RL_S/T_kinase"/>
</dbReference>
<dbReference type="PANTHER" id="PTHR48053">
    <property type="entry name" value="LEUCINE RICH REPEAT FAMILY PROTEIN, EXPRESSED"/>
    <property type="match status" value="1"/>
</dbReference>
<evidence type="ECO:0000256" key="14">
    <source>
        <dbReference type="ARBA" id="ARBA00022777"/>
    </source>
</evidence>
<dbReference type="InterPro" id="IPR023573">
    <property type="entry name" value="Ribosomal_eL20_dom"/>
</dbReference>
<keyword evidence="14" id="KW-0418">Kinase</keyword>
<feature type="compositionally biased region" description="Low complexity" evidence="23">
    <location>
        <begin position="1160"/>
        <end position="1172"/>
    </location>
</feature>
<feature type="compositionally biased region" description="Low complexity" evidence="23">
    <location>
        <begin position="1629"/>
        <end position="1650"/>
    </location>
</feature>
<feature type="compositionally biased region" description="Low complexity" evidence="23">
    <location>
        <begin position="2137"/>
        <end position="2167"/>
    </location>
</feature>
<dbReference type="GO" id="GO:1990904">
    <property type="term" value="C:ribonucleoprotein complex"/>
    <property type="evidence" value="ECO:0007669"/>
    <property type="project" value="UniProtKB-KW"/>
</dbReference>
<feature type="transmembrane region" description="Helical" evidence="24">
    <location>
        <begin position="549"/>
        <end position="573"/>
    </location>
</feature>
<dbReference type="GO" id="GO:0005840">
    <property type="term" value="C:ribosome"/>
    <property type="evidence" value="ECO:0007669"/>
    <property type="project" value="UniProtKB-KW"/>
</dbReference>
<reference evidence="26 27" key="1">
    <citation type="journal article" date="2018" name="Plant J.">
        <title>Genome sequences of Chlorella sorokiniana UTEX 1602 and Micractinium conductrix SAG 241.80: implications to maltose excretion by a green alga.</title>
        <authorList>
            <person name="Arriola M.B."/>
            <person name="Velmurugan N."/>
            <person name="Zhang Y."/>
            <person name="Plunkett M.H."/>
            <person name="Hondzo H."/>
            <person name="Barney B.M."/>
        </authorList>
    </citation>
    <scope>NUCLEOTIDE SEQUENCE [LARGE SCALE GENOMIC DNA]</scope>
    <source>
        <strain evidence="26 27">SAG 241.80</strain>
    </source>
</reference>
<keyword evidence="18 24" id="KW-1133">Transmembrane helix</keyword>
<keyword evidence="21" id="KW-0687">Ribonucleoprotein</keyword>
<evidence type="ECO:0000256" key="13">
    <source>
        <dbReference type="ARBA" id="ARBA00022741"/>
    </source>
</evidence>
<evidence type="ECO:0000256" key="22">
    <source>
        <dbReference type="PROSITE-ProRule" id="PRU10141"/>
    </source>
</evidence>
<dbReference type="Gene3D" id="3.80.10.10">
    <property type="entry name" value="Ribonuclease Inhibitor"/>
    <property type="match status" value="2"/>
</dbReference>
<dbReference type="GO" id="GO:0005930">
    <property type="term" value="C:axoneme"/>
    <property type="evidence" value="ECO:0007669"/>
    <property type="project" value="UniProtKB-SubCell"/>
</dbReference>
<accession>A0A2P6V5T1</accession>
<evidence type="ECO:0000256" key="23">
    <source>
        <dbReference type="SAM" id="MobiDB-lite"/>
    </source>
</evidence>
<feature type="binding site" evidence="22">
    <location>
        <position position="785"/>
    </location>
    <ligand>
        <name>ATP</name>
        <dbReference type="ChEBI" id="CHEBI:30616"/>
    </ligand>
</feature>
<dbReference type="EMBL" id="LHPF02000026">
    <property type="protein sequence ID" value="PSC69449.1"/>
    <property type="molecule type" value="Genomic_DNA"/>
</dbReference>
<feature type="transmembrane region" description="Helical" evidence="24">
    <location>
        <begin position="1225"/>
        <end position="1248"/>
    </location>
</feature>
<evidence type="ECO:0000256" key="11">
    <source>
        <dbReference type="ARBA" id="ARBA00022692"/>
    </source>
</evidence>
<evidence type="ECO:0000256" key="18">
    <source>
        <dbReference type="ARBA" id="ARBA00022989"/>
    </source>
</evidence>
<gene>
    <name evidence="26" type="ORF">C2E20_7025</name>
</gene>
<dbReference type="Gene3D" id="3.10.20.10">
    <property type="match status" value="2"/>
</dbReference>
<evidence type="ECO:0000256" key="24">
    <source>
        <dbReference type="SAM" id="Phobius"/>
    </source>
</evidence>
<feature type="compositionally biased region" description="Low complexity" evidence="23">
    <location>
        <begin position="657"/>
        <end position="680"/>
    </location>
</feature>
<dbReference type="GO" id="GO:0005886">
    <property type="term" value="C:plasma membrane"/>
    <property type="evidence" value="ECO:0007669"/>
    <property type="project" value="UniProtKB-SubCell"/>
</dbReference>
<dbReference type="InterPro" id="IPR008271">
    <property type="entry name" value="Ser/Thr_kinase_AS"/>
</dbReference>
<evidence type="ECO:0000259" key="25">
    <source>
        <dbReference type="PROSITE" id="PS50011"/>
    </source>
</evidence>
<dbReference type="InterPro" id="IPR004326">
    <property type="entry name" value="Mlo"/>
</dbReference>
<feature type="region of interest" description="Disordered" evidence="23">
    <location>
        <begin position="2212"/>
        <end position="2269"/>
    </location>
</feature>
<dbReference type="InterPro" id="IPR013210">
    <property type="entry name" value="LRR_N_plant-typ"/>
</dbReference>
<keyword evidence="19 24" id="KW-0472">Membrane</keyword>
<evidence type="ECO:0000256" key="20">
    <source>
        <dbReference type="ARBA" id="ARBA00023265"/>
    </source>
</evidence>
<dbReference type="PROSITE" id="PS00108">
    <property type="entry name" value="PROTEIN_KINASE_ST"/>
    <property type="match status" value="1"/>
</dbReference>
<feature type="region of interest" description="Disordered" evidence="23">
    <location>
        <begin position="1599"/>
        <end position="1667"/>
    </location>
</feature>
<evidence type="ECO:0000256" key="8">
    <source>
        <dbReference type="ARBA" id="ARBA00022527"/>
    </source>
</evidence>
<feature type="region of interest" description="Disordered" evidence="23">
    <location>
        <begin position="1153"/>
        <end position="1183"/>
    </location>
</feature>
<evidence type="ECO:0000256" key="3">
    <source>
        <dbReference type="ARBA" id="ARBA00004236"/>
    </source>
</evidence>
<dbReference type="SUPFAM" id="SSF160374">
    <property type="entry name" value="RplX-like"/>
    <property type="match status" value="1"/>
</dbReference>
<feature type="compositionally biased region" description="Gly residues" evidence="23">
    <location>
        <begin position="1173"/>
        <end position="1183"/>
    </location>
</feature>
<dbReference type="FunFam" id="3.10.20.10:FF:000001">
    <property type="entry name" value="60S ribosomal protein L18a"/>
    <property type="match status" value="1"/>
</dbReference>
<comment type="similarity">
    <text evidence="5">Belongs to the MLO family.</text>
</comment>
<keyword evidence="11 24" id="KW-0812">Transmembrane</keyword>
<evidence type="ECO:0000256" key="9">
    <source>
        <dbReference type="ARBA" id="ARBA00022614"/>
    </source>
</evidence>
<dbReference type="InterPro" id="IPR032675">
    <property type="entry name" value="LRR_dom_sf"/>
</dbReference>
<feature type="transmembrane region" description="Helical" evidence="24">
    <location>
        <begin position="1269"/>
        <end position="1289"/>
    </location>
</feature>
<evidence type="ECO:0000313" key="26">
    <source>
        <dbReference type="EMBL" id="PSC69449.1"/>
    </source>
</evidence>
<feature type="compositionally biased region" description="Low complexity" evidence="23">
    <location>
        <begin position="1020"/>
        <end position="1058"/>
    </location>
</feature>
<feature type="transmembrane region" description="Helical" evidence="24">
    <location>
        <begin position="1882"/>
        <end position="1908"/>
    </location>
</feature>
<dbReference type="InterPro" id="IPR011009">
    <property type="entry name" value="Kinase-like_dom_sf"/>
</dbReference>
<keyword evidence="10" id="KW-0808">Transferase</keyword>
<name>A0A2P6V5T1_9CHLO</name>
<keyword evidence="15" id="KW-0611">Plant defense</keyword>
<evidence type="ECO:0000256" key="2">
    <source>
        <dbReference type="ARBA" id="ARBA00004167"/>
    </source>
</evidence>
<feature type="transmembrane region" description="Helical" evidence="24">
    <location>
        <begin position="1853"/>
        <end position="1870"/>
    </location>
</feature>
<keyword evidence="27" id="KW-1185">Reference proteome</keyword>
<dbReference type="GO" id="GO:0005524">
    <property type="term" value="F:ATP binding"/>
    <property type="evidence" value="ECO:0007669"/>
    <property type="project" value="UniProtKB-UniRule"/>
</dbReference>
<dbReference type="GO" id="GO:0006412">
    <property type="term" value="P:translation"/>
    <property type="evidence" value="ECO:0007669"/>
    <property type="project" value="InterPro"/>
</dbReference>
<keyword evidence="16 22" id="KW-0067">ATP-binding</keyword>
<evidence type="ECO:0000256" key="19">
    <source>
        <dbReference type="ARBA" id="ARBA00023136"/>
    </source>
</evidence>
<feature type="transmembrane region" description="Helical" evidence="24">
    <location>
        <begin position="1515"/>
        <end position="1534"/>
    </location>
</feature>
<proteinExistence type="inferred from homology"/>
<dbReference type="InterPro" id="IPR017441">
    <property type="entry name" value="Protein_kinase_ATP_BS"/>
</dbReference>
<evidence type="ECO:0000256" key="4">
    <source>
        <dbReference type="ARBA" id="ARBA00004430"/>
    </source>
</evidence>
<dbReference type="Pfam" id="PF07714">
    <property type="entry name" value="PK_Tyr_Ser-Thr"/>
    <property type="match status" value="1"/>
</dbReference>
<dbReference type="SUPFAM" id="SSF56112">
    <property type="entry name" value="Protein kinase-like (PK-like)"/>
    <property type="match status" value="1"/>
</dbReference>
<evidence type="ECO:0000256" key="5">
    <source>
        <dbReference type="ARBA" id="ARBA00006574"/>
    </source>
</evidence>
<evidence type="ECO:0000256" key="7">
    <source>
        <dbReference type="ARBA" id="ARBA00009362"/>
    </source>
</evidence>
<dbReference type="SUPFAM" id="SSF52058">
    <property type="entry name" value="L domain-like"/>
    <property type="match status" value="1"/>
</dbReference>
<keyword evidence="9" id="KW-0433">Leucine-rich repeat</keyword>
<keyword evidence="8" id="KW-0723">Serine/threonine-protein kinase</keyword>
<dbReference type="SMART" id="SM00220">
    <property type="entry name" value="S_TKc"/>
    <property type="match status" value="1"/>
</dbReference>
<evidence type="ECO:0000256" key="12">
    <source>
        <dbReference type="ARBA" id="ARBA00022729"/>
    </source>
</evidence>
<dbReference type="GO" id="GO:0004674">
    <property type="term" value="F:protein serine/threonine kinase activity"/>
    <property type="evidence" value="ECO:0007669"/>
    <property type="project" value="UniProtKB-KW"/>
</dbReference>
<comment type="caution">
    <text evidence="26">The sequence shown here is derived from an EMBL/GenBank/DDBJ whole genome shotgun (WGS) entry which is preliminary data.</text>
</comment>
<evidence type="ECO:0000256" key="1">
    <source>
        <dbReference type="ARBA" id="ARBA00004141"/>
    </source>
</evidence>
<organism evidence="26 27">
    <name type="scientific">Micractinium conductrix</name>
    <dbReference type="NCBI Taxonomy" id="554055"/>
    <lineage>
        <taxon>Eukaryota</taxon>
        <taxon>Viridiplantae</taxon>
        <taxon>Chlorophyta</taxon>
        <taxon>core chlorophytes</taxon>
        <taxon>Trebouxiophyceae</taxon>
        <taxon>Chlorellales</taxon>
        <taxon>Chlorellaceae</taxon>
        <taxon>Chlorella clade</taxon>
        <taxon>Micractinium</taxon>
    </lineage>
</organism>
<feature type="compositionally biased region" description="Gly residues" evidence="23">
    <location>
        <begin position="2212"/>
        <end position="2226"/>
    </location>
</feature>
<dbReference type="PROSITE" id="PS50011">
    <property type="entry name" value="PROTEIN_KINASE_DOM"/>
    <property type="match status" value="1"/>
</dbReference>
<dbReference type="CDD" id="cd13999">
    <property type="entry name" value="STKc_MAP3K-like"/>
    <property type="match status" value="1"/>
</dbReference>
<dbReference type="STRING" id="554055.A0A2P6V5T1"/>
<dbReference type="Proteomes" id="UP000239649">
    <property type="component" value="Unassembled WGS sequence"/>
</dbReference>
<protein>
    <submittedName>
        <fullName evidence="26">60S ribosomal L18a-2</fullName>
    </submittedName>
</protein>
<dbReference type="InterPro" id="IPR028877">
    <property type="entry name" value="Ribosomal_eL20"/>
</dbReference>